<comment type="caution">
    <text evidence="3">The sequence shown here is derived from an EMBL/GenBank/DDBJ whole genome shotgun (WGS) entry which is preliminary data.</text>
</comment>
<dbReference type="SMART" id="SM01007">
    <property type="entry name" value="Aldolase_II"/>
    <property type="match status" value="1"/>
</dbReference>
<dbReference type="InterPro" id="IPR001303">
    <property type="entry name" value="Aldolase_II/adducin_N"/>
</dbReference>
<dbReference type="PANTHER" id="PTHR10672:SF3">
    <property type="entry name" value="PROTEIN HU-LI TAI SHAO"/>
    <property type="match status" value="1"/>
</dbReference>
<evidence type="ECO:0000313" key="4">
    <source>
        <dbReference type="Proteomes" id="UP000580654"/>
    </source>
</evidence>
<organism evidence="3 4">
    <name type="scientific">Muricoccus pecuniae</name>
    <dbReference type="NCBI Taxonomy" id="693023"/>
    <lineage>
        <taxon>Bacteria</taxon>
        <taxon>Pseudomonadati</taxon>
        <taxon>Pseudomonadota</taxon>
        <taxon>Alphaproteobacteria</taxon>
        <taxon>Acetobacterales</taxon>
        <taxon>Roseomonadaceae</taxon>
        <taxon>Muricoccus</taxon>
    </lineage>
</organism>
<dbReference type="EMBL" id="JACIJD010000007">
    <property type="protein sequence ID" value="MBB5693756.1"/>
    <property type="molecule type" value="Genomic_DNA"/>
</dbReference>
<dbReference type="InterPro" id="IPR051017">
    <property type="entry name" value="Aldolase-II_Adducin_sf"/>
</dbReference>
<name>A0A840Y0T0_9PROT</name>
<evidence type="ECO:0000259" key="2">
    <source>
        <dbReference type="SMART" id="SM01007"/>
    </source>
</evidence>
<dbReference type="GO" id="GO:0005856">
    <property type="term" value="C:cytoskeleton"/>
    <property type="evidence" value="ECO:0007669"/>
    <property type="project" value="TreeGrafter"/>
</dbReference>
<dbReference type="NCBIfam" id="NF005451">
    <property type="entry name" value="PRK07044.1"/>
    <property type="match status" value="1"/>
</dbReference>
<dbReference type="InterPro" id="IPR036409">
    <property type="entry name" value="Aldolase_II/adducin_N_sf"/>
</dbReference>
<dbReference type="GO" id="GO:0051015">
    <property type="term" value="F:actin filament binding"/>
    <property type="evidence" value="ECO:0007669"/>
    <property type="project" value="TreeGrafter"/>
</dbReference>
<dbReference type="SUPFAM" id="SSF53639">
    <property type="entry name" value="AraD/HMP-PK domain-like"/>
    <property type="match status" value="1"/>
</dbReference>
<keyword evidence="4" id="KW-1185">Reference proteome</keyword>
<reference evidence="3 4" key="1">
    <citation type="submission" date="2020-08" db="EMBL/GenBank/DDBJ databases">
        <title>Genomic Encyclopedia of Type Strains, Phase IV (KMG-IV): sequencing the most valuable type-strain genomes for metagenomic binning, comparative biology and taxonomic classification.</title>
        <authorList>
            <person name="Goeker M."/>
        </authorList>
    </citation>
    <scope>NUCLEOTIDE SEQUENCE [LARGE SCALE GENOMIC DNA]</scope>
    <source>
        <strain evidence="3 4">DSM 25622</strain>
    </source>
</reference>
<dbReference type="AlphaFoldDB" id="A0A840Y0T0"/>
<feature type="domain" description="Class II aldolase/adducin N-terminal" evidence="2">
    <location>
        <begin position="28"/>
        <end position="211"/>
    </location>
</feature>
<comment type="similarity">
    <text evidence="1">Belongs to the aldolase class II family.</text>
</comment>
<gene>
    <name evidence="3" type="ORF">FHS87_001793</name>
</gene>
<proteinExistence type="inferred from homology"/>
<dbReference type="Pfam" id="PF00596">
    <property type="entry name" value="Aldolase_II"/>
    <property type="match status" value="1"/>
</dbReference>
<dbReference type="RefSeq" id="WP_184516552.1">
    <property type="nucleotide sequence ID" value="NZ_JACIJD010000007.1"/>
</dbReference>
<sequence length="264" mass="28844">MNVSTKPGLGGAGDAPAGMSAEEWSIRCDLAALYRLVAHHRMTDLIYTHISARIPGPEHHFLINRYGVLFHEMRASDLVKIDLDGNVLEDEPASRKVNAAGFTIHSAIHMAREDLSCVVHTHTAAGIAVSCQKHGLLPISQHALKFYGHLSYHGYEGIALDLDERERLIADLGPTNKAMILLNHGLLVGGRTIPEAWNAIYYLERACQAQVAALAGGAELVFPPEEVRLKTAAQFNSPTSLAHAQFSWESSLALIEGQGRDWRS</sequence>
<dbReference type="Gene3D" id="3.40.225.10">
    <property type="entry name" value="Class II aldolase/adducin N-terminal domain"/>
    <property type="match status" value="1"/>
</dbReference>
<evidence type="ECO:0000256" key="1">
    <source>
        <dbReference type="ARBA" id="ARBA00037961"/>
    </source>
</evidence>
<dbReference type="PANTHER" id="PTHR10672">
    <property type="entry name" value="ADDUCIN"/>
    <property type="match status" value="1"/>
</dbReference>
<protein>
    <submittedName>
        <fullName evidence="3">Ribulose-5-phosphate 4-epimerase/fuculose-1-phosphate aldolase</fullName>
    </submittedName>
</protein>
<accession>A0A840Y0T0</accession>
<dbReference type="Proteomes" id="UP000580654">
    <property type="component" value="Unassembled WGS sequence"/>
</dbReference>
<evidence type="ECO:0000313" key="3">
    <source>
        <dbReference type="EMBL" id="MBB5693756.1"/>
    </source>
</evidence>